<evidence type="ECO:0000256" key="1">
    <source>
        <dbReference type="ARBA" id="ARBA00022490"/>
    </source>
</evidence>
<dbReference type="InterPro" id="IPR001678">
    <property type="entry name" value="MeTrfase_RsmB-F_NOP2_dom"/>
</dbReference>
<protein>
    <recommendedName>
        <fullName evidence="7">SAM-dependent MTase RsmB/NOP-type domain-containing protein</fullName>
    </recommendedName>
</protein>
<feature type="binding site" evidence="6">
    <location>
        <position position="190"/>
    </location>
    <ligand>
        <name>S-adenosyl-L-methionine</name>
        <dbReference type="ChEBI" id="CHEBI:59789"/>
    </ligand>
</feature>
<feature type="binding site" evidence="6">
    <location>
        <position position="145"/>
    </location>
    <ligand>
        <name>S-adenosyl-L-methionine</name>
        <dbReference type="ChEBI" id="CHEBI:59789"/>
    </ligand>
</feature>
<comment type="caution">
    <text evidence="8">The sequence shown here is derived from an EMBL/GenBank/DDBJ whole genome shotgun (WGS) entry which is preliminary data.</text>
</comment>
<accession>A0A2H0LMH5</accession>
<dbReference type="NCBIfam" id="TIGR00446">
    <property type="entry name" value="nop2p"/>
    <property type="match status" value="1"/>
</dbReference>
<sequence length="317" mass="35915">MRSEINRLPEEFLGRLKQVFPAHKYHELVNLFAVERPTTFRINPLKAPSVEIVREKLNADGFQIHPVSWCPGAFVLQKGRLRDLQKTAVYENGQIYVQALSSMVPPLILNPQPGEKVLDLAAAPGSKTTQMAAMMQGDGELVANDNNQVRFFKLKANLKTQGCDFVKTTLSYGESFGRKYPNYFDRVLLDVPCSSEGRFLVSDPASFKYWKPRKVKEMQQKQKKLLHAALSALRPGGLLLYSTCTFAPEENEGVIDWALKKFTDMLEMMPIKLSFPNHVAGLMGWQGKPFLPGVRQSVRILPNNYMEGFYLACLRKK</sequence>
<dbReference type="PANTHER" id="PTHR22807:SF61">
    <property type="entry name" value="NOL1_NOP2_SUN FAMILY PROTEIN _ ANTITERMINATION NUSB DOMAIN-CONTAINING PROTEIN"/>
    <property type="match status" value="1"/>
</dbReference>
<evidence type="ECO:0000313" key="8">
    <source>
        <dbReference type="EMBL" id="PIQ85561.1"/>
    </source>
</evidence>
<keyword evidence="1" id="KW-0963">Cytoplasm</keyword>
<evidence type="ECO:0000256" key="6">
    <source>
        <dbReference type="PROSITE-ProRule" id="PRU01023"/>
    </source>
</evidence>
<dbReference type="GO" id="GO:0008757">
    <property type="term" value="F:S-adenosylmethionine-dependent methyltransferase activity"/>
    <property type="evidence" value="ECO:0007669"/>
    <property type="project" value="InterPro"/>
</dbReference>
<organism evidence="8 9">
    <name type="scientific">Candidatus Abzuiibacterium crystallinum</name>
    <dbReference type="NCBI Taxonomy" id="1974748"/>
    <lineage>
        <taxon>Bacteria</taxon>
        <taxon>Pseudomonadati</taxon>
        <taxon>Candidatus Omnitrophota</taxon>
        <taxon>Candidatus Abzuiibacterium</taxon>
    </lineage>
</organism>
<dbReference type="InterPro" id="IPR031341">
    <property type="entry name" value="Methyltr_RsmF_N"/>
</dbReference>
<evidence type="ECO:0000256" key="2">
    <source>
        <dbReference type="ARBA" id="ARBA00022603"/>
    </source>
</evidence>
<evidence type="ECO:0000256" key="5">
    <source>
        <dbReference type="ARBA" id="ARBA00022884"/>
    </source>
</evidence>
<dbReference type="InterPro" id="IPR049560">
    <property type="entry name" value="MeTrfase_RsmB-F_NOP2_cat"/>
</dbReference>
<keyword evidence="4 6" id="KW-0949">S-adenosyl-L-methionine</keyword>
<dbReference type="GO" id="GO:0006396">
    <property type="term" value="P:RNA processing"/>
    <property type="evidence" value="ECO:0007669"/>
    <property type="project" value="InterPro"/>
</dbReference>
<name>A0A2H0LMH5_9BACT</name>
<feature type="domain" description="SAM-dependent MTase RsmB/NOP-type" evidence="7">
    <location>
        <begin position="28"/>
        <end position="317"/>
    </location>
</feature>
<keyword evidence="2 6" id="KW-0489">Methyltransferase</keyword>
<dbReference type="InterPro" id="IPR023267">
    <property type="entry name" value="RCMT"/>
</dbReference>
<dbReference type="PANTHER" id="PTHR22807">
    <property type="entry name" value="NOP2 YEAST -RELATED NOL1/NOP2/FMU SUN DOMAIN-CONTAINING"/>
    <property type="match status" value="1"/>
</dbReference>
<keyword evidence="5 6" id="KW-0694">RNA-binding</keyword>
<comment type="similarity">
    <text evidence="6">Belongs to the class I-like SAM-binding methyltransferase superfamily. RsmB/NOP family.</text>
</comment>
<dbReference type="PRINTS" id="PR02008">
    <property type="entry name" value="RCMTFAMILY"/>
</dbReference>
<gene>
    <name evidence="8" type="ORF">COV74_08715</name>
</gene>
<evidence type="ECO:0000256" key="4">
    <source>
        <dbReference type="ARBA" id="ARBA00022691"/>
    </source>
</evidence>
<dbReference type="PROSITE" id="PS51686">
    <property type="entry name" value="SAM_MT_RSMB_NOP"/>
    <property type="match status" value="1"/>
</dbReference>
<proteinExistence type="inferred from homology"/>
<dbReference type="EMBL" id="PCVY01000065">
    <property type="protein sequence ID" value="PIQ85561.1"/>
    <property type="molecule type" value="Genomic_DNA"/>
</dbReference>
<keyword evidence="3 6" id="KW-0808">Transferase</keyword>
<dbReference type="GO" id="GO:0003723">
    <property type="term" value="F:RNA binding"/>
    <property type="evidence" value="ECO:0007669"/>
    <property type="project" value="UniProtKB-UniRule"/>
</dbReference>
<dbReference type="Gene3D" id="3.40.50.150">
    <property type="entry name" value="Vaccinia Virus protein VP39"/>
    <property type="match status" value="1"/>
</dbReference>
<evidence type="ECO:0000256" key="3">
    <source>
        <dbReference type="ARBA" id="ARBA00022679"/>
    </source>
</evidence>
<feature type="binding site" evidence="6">
    <location>
        <begin position="121"/>
        <end position="127"/>
    </location>
    <ligand>
        <name>S-adenosyl-L-methionine</name>
        <dbReference type="ChEBI" id="CHEBI:59789"/>
    </ligand>
</feature>
<dbReference type="GO" id="GO:0008173">
    <property type="term" value="F:RNA methyltransferase activity"/>
    <property type="evidence" value="ECO:0007669"/>
    <property type="project" value="InterPro"/>
</dbReference>
<dbReference type="AlphaFoldDB" id="A0A2H0LMH5"/>
<reference evidence="8 9" key="1">
    <citation type="submission" date="2017-09" db="EMBL/GenBank/DDBJ databases">
        <title>Depth-based differentiation of microbial function through sediment-hosted aquifers and enrichment of novel symbionts in the deep terrestrial subsurface.</title>
        <authorList>
            <person name="Probst A.J."/>
            <person name="Ladd B."/>
            <person name="Jarett J.K."/>
            <person name="Geller-Mcgrath D.E."/>
            <person name="Sieber C.M."/>
            <person name="Emerson J.B."/>
            <person name="Anantharaman K."/>
            <person name="Thomas B.C."/>
            <person name="Malmstrom R."/>
            <person name="Stieglmeier M."/>
            <person name="Klingl A."/>
            <person name="Woyke T."/>
            <person name="Ryan C.M."/>
            <person name="Banfield J.F."/>
        </authorList>
    </citation>
    <scope>NUCLEOTIDE SEQUENCE [LARGE SCALE GENOMIC DNA]</scope>
    <source>
        <strain evidence="8">CG11_big_fil_rev_8_21_14_0_20_45_26</strain>
    </source>
</reference>
<dbReference type="Proteomes" id="UP000230859">
    <property type="component" value="Unassembled WGS sequence"/>
</dbReference>
<feature type="active site" description="Nucleophile" evidence="6">
    <location>
        <position position="244"/>
    </location>
</feature>
<dbReference type="InterPro" id="IPR011023">
    <property type="entry name" value="Nop2p"/>
</dbReference>
<dbReference type="Pfam" id="PF01189">
    <property type="entry name" value="Methyltr_RsmB-F"/>
    <property type="match status" value="1"/>
</dbReference>
<comment type="caution">
    <text evidence="6">Lacks conserved residue(s) required for the propagation of feature annotation.</text>
</comment>
<dbReference type="SUPFAM" id="SSF53335">
    <property type="entry name" value="S-adenosyl-L-methionine-dependent methyltransferases"/>
    <property type="match status" value="1"/>
</dbReference>
<dbReference type="InterPro" id="IPR029063">
    <property type="entry name" value="SAM-dependent_MTases_sf"/>
</dbReference>
<dbReference type="CDD" id="cd02440">
    <property type="entry name" value="AdoMet_MTases"/>
    <property type="match status" value="1"/>
</dbReference>
<dbReference type="GO" id="GO:0001510">
    <property type="term" value="P:RNA methylation"/>
    <property type="evidence" value="ECO:0007669"/>
    <property type="project" value="InterPro"/>
</dbReference>
<evidence type="ECO:0000313" key="9">
    <source>
        <dbReference type="Proteomes" id="UP000230859"/>
    </source>
</evidence>
<dbReference type="Pfam" id="PF17125">
    <property type="entry name" value="Methyltr_RsmF_N"/>
    <property type="match status" value="1"/>
</dbReference>
<evidence type="ECO:0000259" key="7">
    <source>
        <dbReference type="PROSITE" id="PS51686"/>
    </source>
</evidence>